<evidence type="ECO:0000256" key="6">
    <source>
        <dbReference type="ARBA" id="ARBA00022679"/>
    </source>
</evidence>
<evidence type="ECO:0000256" key="5">
    <source>
        <dbReference type="ARBA" id="ARBA00022553"/>
    </source>
</evidence>
<comment type="subcellular location">
    <subcellularLocation>
        <location evidence="2">Cell membrane</location>
    </subcellularLocation>
</comment>
<dbReference type="AlphaFoldDB" id="A0A081BBW8"/>
<evidence type="ECO:0000256" key="7">
    <source>
        <dbReference type="ARBA" id="ARBA00022741"/>
    </source>
</evidence>
<dbReference type="SMART" id="SM00388">
    <property type="entry name" value="HisKA"/>
    <property type="match status" value="1"/>
</dbReference>
<dbReference type="InterPro" id="IPR003594">
    <property type="entry name" value="HATPase_dom"/>
</dbReference>
<keyword evidence="16" id="KW-1185">Reference proteome</keyword>
<keyword evidence="6" id="KW-0808">Transferase</keyword>
<dbReference type="FunFam" id="1.10.287.130:FF:000008">
    <property type="entry name" value="Two-component sensor histidine kinase"/>
    <property type="match status" value="1"/>
</dbReference>
<dbReference type="PROSITE" id="PS50109">
    <property type="entry name" value="HIS_KIN"/>
    <property type="match status" value="1"/>
</dbReference>
<organism evidence="15 16">
    <name type="scientific">Tepidicaulis marinus</name>
    <dbReference type="NCBI Taxonomy" id="1333998"/>
    <lineage>
        <taxon>Bacteria</taxon>
        <taxon>Pseudomonadati</taxon>
        <taxon>Pseudomonadota</taxon>
        <taxon>Alphaproteobacteria</taxon>
        <taxon>Hyphomicrobiales</taxon>
        <taxon>Parvibaculaceae</taxon>
        <taxon>Tepidicaulis</taxon>
    </lineage>
</organism>
<keyword evidence="12" id="KW-0812">Transmembrane</keyword>
<dbReference type="SUPFAM" id="SSF55785">
    <property type="entry name" value="PYP-like sensor domain (PAS domain)"/>
    <property type="match status" value="1"/>
</dbReference>
<dbReference type="GO" id="GO:0005524">
    <property type="term" value="F:ATP binding"/>
    <property type="evidence" value="ECO:0007669"/>
    <property type="project" value="UniProtKB-KW"/>
</dbReference>
<evidence type="ECO:0000256" key="2">
    <source>
        <dbReference type="ARBA" id="ARBA00004236"/>
    </source>
</evidence>
<dbReference type="InterPro" id="IPR035965">
    <property type="entry name" value="PAS-like_dom_sf"/>
</dbReference>
<evidence type="ECO:0000256" key="8">
    <source>
        <dbReference type="ARBA" id="ARBA00022777"/>
    </source>
</evidence>
<dbReference type="CDD" id="cd00075">
    <property type="entry name" value="HATPase"/>
    <property type="match status" value="1"/>
</dbReference>
<evidence type="ECO:0000256" key="12">
    <source>
        <dbReference type="SAM" id="Phobius"/>
    </source>
</evidence>
<dbReference type="STRING" id="1333998.M2A_2035"/>
<dbReference type="InterPro" id="IPR050351">
    <property type="entry name" value="BphY/WalK/GraS-like"/>
</dbReference>
<dbReference type="GO" id="GO:0004721">
    <property type="term" value="F:phosphoprotein phosphatase activity"/>
    <property type="evidence" value="ECO:0007669"/>
    <property type="project" value="TreeGrafter"/>
</dbReference>
<evidence type="ECO:0000259" key="14">
    <source>
        <dbReference type="PROSITE" id="PS50112"/>
    </source>
</evidence>
<dbReference type="Proteomes" id="UP000028702">
    <property type="component" value="Unassembled WGS sequence"/>
</dbReference>
<dbReference type="InterPro" id="IPR000014">
    <property type="entry name" value="PAS"/>
</dbReference>
<evidence type="ECO:0000313" key="15">
    <source>
        <dbReference type="EMBL" id="GAK45536.1"/>
    </source>
</evidence>
<dbReference type="CDD" id="cd00082">
    <property type="entry name" value="HisKA"/>
    <property type="match status" value="1"/>
</dbReference>
<keyword evidence="7" id="KW-0547">Nucleotide-binding</keyword>
<keyword evidence="9" id="KW-0067">ATP-binding</keyword>
<dbReference type="PRINTS" id="PR00344">
    <property type="entry name" value="BCTRLSENSOR"/>
</dbReference>
<dbReference type="SUPFAM" id="SSF55874">
    <property type="entry name" value="ATPase domain of HSP90 chaperone/DNA topoisomerase II/histidine kinase"/>
    <property type="match status" value="1"/>
</dbReference>
<evidence type="ECO:0000256" key="3">
    <source>
        <dbReference type="ARBA" id="ARBA00012438"/>
    </source>
</evidence>
<dbReference type="PANTHER" id="PTHR45453">
    <property type="entry name" value="PHOSPHATE REGULON SENSOR PROTEIN PHOR"/>
    <property type="match status" value="1"/>
</dbReference>
<feature type="domain" description="PAS" evidence="14">
    <location>
        <begin position="100"/>
        <end position="129"/>
    </location>
</feature>
<keyword evidence="12" id="KW-1133">Transmembrane helix</keyword>
<dbReference type="Pfam" id="PF13188">
    <property type="entry name" value="PAS_8"/>
    <property type="match status" value="1"/>
</dbReference>
<dbReference type="InterPro" id="IPR004358">
    <property type="entry name" value="Sig_transdc_His_kin-like_C"/>
</dbReference>
<dbReference type="SMART" id="SM00387">
    <property type="entry name" value="HATPase_c"/>
    <property type="match status" value="1"/>
</dbReference>
<proteinExistence type="predicted"/>
<keyword evidence="4" id="KW-1003">Cell membrane</keyword>
<evidence type="ECO:0000259" key="13">
    <source>
        <dbReference type="PROSITE" id="PS50109"/>
    </source>
</evidence>
<evidence type="ECO:0000256" key="9">
    <source>
        <dbReference type="ARBA" id="ARBA00022840"/>
    </source>
</evidence>
<evidence type="ECO:0000256" key="10">
    <source>
        <dbReference type="ARBA" id="ARBA00023012"/>
    </source>
</evidence>
<dbReference type="PROSITE" id="PS50112">
    <property type="entry name" value="PAS"/>
    <property type="match status" value="1"/>
</dbReference>
<dbReference type="RefSeq" id="WP_052379390.1">
    <property type="nucleotide sequence ID" value="NZ_BBIO01000010.1"/>
</dbReference>
<keyword evidence="10" id="KW-0902">Two-component regulatory system</keyword>
<evidence type="ECO:0000256" key="4">
    <source>
        <dbReference type="ARBA" id="ARBA00022475"/>
    </source>
</evidence>
<dbReference type="eggNOG" id="COG5002">
    <property type="taxonomic scope" value="Bacteria"/>
</dbReference>
<evidence type="ECO:0000256" key="1">
    <source>
        <dbReference type="ARBA" id="ARBA00000085"/>
    </source>
</evidence>
<dbReference type="InterPro" id="IPR005467">
    <property type="entry name" value="His_kinase_dom"/>
</dbReference>
<keyword evidence="8 15" id="KW-0418">Kinase</keyword>
<dbReference type="Pfam" id="PF02518">
    <property type="entry name" value="HATPase_c"/>
    <property type="match status" value="1"/>
</dbReference>
<accession>A0A081BBW8</accession>
<reference evidence="15 16" key="1">
    <citation type="submission" date="2014-07" db="EMBL/GenBank/DDBJ databases">
        <title>Tepidicaulis marinum gen. nov., sp. nov., a novel marine bacterium denitrifying nitrate to nitrous oxide strictly under microaerobic conditions.</title>
        <authorList>
            <person name="Takeuchi M."/>
            <person name="Yamagishi T."/>
            <person name="Kamagata Y."/>
            <person name="Oshima K."/>
            <person name="Hattori M."/>
            <person name="Katayama T."/>
            <person name="Hanada S."/>
            <person name="Tamaki H."/>
            <person name="Marumo K."/>
            <person name="Maeda H."/>
            <person name="Nedachi M."/>
            <person name="Iwasaki W."/>
            <person name="Suwa Y."/>
            <person name="Sakata S."/>
        </authorList>
    </citation>
    <scope>NUCLEOTIDE SEQUENCE [LARGE SCALE GENOMIC DNA]</scope>
    <source>
        <strain evidence="15 16">MA2</strain>
    </source>
</reference>
<evidence type="ECO:0000256" key="11">
    <source>
        <dbReference type="ARBA" id="ARBA00023136"/>
    </source>
</evidence>
<gene>
    <name evidence="15" type="ORF">M2A_2035</name>
</gene>
<dbReference type="PANTHER" id="PTHR45453:SF1">
    <property type="entry name" value="PHOSPHATE REGULON SENSOR PROTEIN PHOR"/>
    <property type="match status" value="1"/>
</dbReference>
<keyword evidence="5" id="KW-0597">Phosphoprotein</keyword>
<dbReference type="SMART" id="SM00091">
    <property type="entry name" value="PAS"/>
    <property type="match status" value="1"/>
</dbReference>
<name>A0A081BBW8_9HYPH</name>
<feature type="transmembrane region" description="Helical" evidence="12">
    <location>
        <begin position="35"/>
        <end position="68"/>
    </location>
</feature>
<dbReference type="Gene3D" id="3.30.565.10">
    <property type="entry name" value="Histidine kinase-like ATPase, C-terminal domain"/>
    <property type="match status" value="1"/>
</dbReference>
<dbReference type="EC" id="2.7.13.3" evidence="3"/>
<dbReference type="EMBL" id="BBIO01000010">
    <property type="protein sequence ID" value="GAK45536.1"/>
    <property type="molecule type" value="Genomic_DNA"/>
</dbReference>
<comment type="caution">
    <text evidence="15">The sequence shown here is derived from an EMBL/GenBank/DDBJ whole genome shotgun (WGS) entry which is preliminary data.</text>
</comment>
<dbReference type="GO" id="GO:0016036">
    <property type="term" value="P:cellular response to phosphate starvation"/>
    <property type="evidence" value="ECO:0007669"/>
    <property type="project" value="TreeGrafter"/>
</dbReference>
<dbReference type="Gene3D" id="1.10.287.130">
    <property type="match status" value="1"/>
</dbReference>
<dbReference type="GO" id="GO:0005886">
    <property type="term" value="C:plasma membrane"/>
    <property type="evidence" value="ECO:0007669"/>
    <property type="project" value="UniProtKB-SubCell"/>
</dbReference>
<evidence type="ECO:0000313" key="16">
    <source>
        <dbReference type="Proteomes" id="UP000028702"/>
    </source>
</evidence>
<dbReference type="FunFam" id="3.30.565.10:FF:000006">
    <property type="entry name" value="Sensor histidine kinase WalK"/>
    <property type="match status" value="1"/>
</dbReference>
<feature type="domain" description="Histidine kinase" evidence="13">
    <location>
        <begin position="224"/>
        <end position="447"/>
    </location>
</feature>
<dbReference type="InterPro" id="IPR036890">
    <property type="entry name" value="HATPase_C_sf"/>
</dbReference>
<dbReference type="CDD" id="cd00130">
    <property type="entry name" value="PAS"/>
    <property type="match status" value="1"/>
</dbReference>
<comment type="catalytic activity">
    <reaction evidence="1">
        <text>ATP + protein L-histidine = ADP + protein N-phospho-L-histidine.</text>
        <dbReference type="EC" id="2.7.13.3"/>
    </reaction>
</comment>
<dbReference type="InterPro" id="IPR003661">
    <property type="entry name" value="HisK_dim/P_dom"/>
</dbReference>
<dbReference type="InterPro" id="IPR036097">
    <property type="entry name" value="HisK_dim/P_sf"/>
</dbReference>
<dbReference type="Pfam" id="PF00512">
    <property type="entry name" value="HisKA"/>
    <property type="match status" value="1"/>
</dbReference>
<dbReference type="SUPFAM" id="SSF47384">
    <property type="entry name" value="Homodimeric domain of signal transducing histidine kinase"/>
    <property type="match status" value="1"/>
</dbReference>
<protein>
    <recommendedName>
        <fullName evidence="3">histidine kinase</fullName>
        <ecNumber evidence="3">2.7.13.3</ecNumber>
    </recommendedName>
</protein>
<keyword evidence="11 12" id="KW-0472">Membrane</keyword>
<dbReference type="Gene3D" id="3.30.450.20">
    <property type="entry name" value="PAS domain"/>
    <property type="match status" value="1"/>
</dbReference>
<dbReference type="GO" id="GO:0000155">
    <property type="term" value="F:phosphorelay sensor kinase activity"/>
    <property type="evidence" value="ECO:0007669"/>
    <property type="project" value="InterPro"/>
</dbReference>
<sequence>MADLQGSQSIYEGARRRGTRRDEFVRRLKEQRYRLAGAALLFAALAGAGAMSPPIAFFAFLGLSALLMGEEAQEVKTAASPAELGQRHALPPNGRLGALVVEHLPDPVVLLDKSSRILYANRAAHDLMGHVPAGRPVASALRAPALLSAIQKVQEEGGTLSIDYEMPVPVERHFRAMISELGPETGGELSKELNGLPEASLLIMLHDLTDMRRVEQMRVDFVANASHELKTPLASLSGFIETIQGHAKDDPEAQARFLGIMSEQAARMQRLIEDLLSLSRIEMREHVPPSGEVDLAALTGDVTDGLGPLAASHGVEINVDVKEGVEPVRGEWDELHQVVQNLTENALKYGRSGKRIDITIAPALNQAGRKMTELAIRDYGPGIPREHIPRLTERFYRVDVAKSRERGGTGLGLAIVKHIVNRHSGTLTIDSHVGEGSTFTVRLPVRAQTRA</sequence>